<reference evidence="18 19" key="1">
    <citation type="submission" date="2015-01" db="EMBL/GenBank/DDBJ databases">
        <title>Evolution of Trichinella species and genotypes.</title>
        <authorList>
            <person name="Korhonen P.K."/>
            <person name="Edoardo P."/>
            <person name="Giuseppe L.R."/>
            <person name="Gasser R.B."/>
        </authorList>
    </citation>
    <scope>NUCLEOTIDE SEQUENCE [LARGE SCALE GENOMIC DNA]</scope>
    <source>
        <strain evidence="18">ISS120</strain>
    </source>
</reference>
<feature type="compositionally biased region" description="Low complexity" evidence="14">
    <location>
        <begin position="906"/>
        <end position="926"/>
    </location>
</feature>
<dbReference type="SFLD" id="SFLDS00003">
    <property type="entry name" value="Haloacid_Dehalogenase"/>
    <property type="match status" value="1"/>
</dbReference>
<dbReference type="PANTHER" id="PTHR45630:SF7">
    <property type="entry name" value="ENDOPLASMIC RETICULUM TRANSMEMBRANE HELIX TRANSLOCASE"/>
    <property type="match status" value="1"/>
</dbReference>
<dbReference type="FunFam" id="3.40.50.1000:FF:000056">
    <property type="entry name" value="Cation-transporting ATPase"/>
    <property type="match status" value="1"/>
</dbReference>
<protein>
    <submittedName>
        <fullName evidence="18">Putative cation-transporting ATPase 13A1</fullName>
    </submittedName>
</protein>
<dbReference type="NCBIfam" id="TIGR01494">
    <property type="entry name" value="ATPase_P-type"/>
    <property type="match status" value="1"/>
</dbReference>
<accession>A0A0V1CLM9</accession>
<keyword evidence="3" id="KW-0813">Transport</keyword>
<feature type="transmembrane region" description="Helical" evidence="15">
    <location>
        <begin position="436"/>
        <end position="455"/>
    </location>
</feature>
<dbReference type="PANTHER" id="PTHR45630">
    <property type="entry name" value="CATION-TRANSPORTING ATPASE-RELATED"/>
    <property type="match status" value="1"/>
</dbReference>
<evidence type="ECO:0000256" key="14">
    <source>
        <dbReference type="SAM" id="MobiDB-lite"/>
    </source>
</evidence>
<dbReference type="InterPro" id="IPR008250">
    <property type="entry name" value="ATPase_P-typ_transduc_dom_A_sf"/>
</dbReference>
<comment type="similarity">
    <text evidence="2">Belongs to the cation transport ATPase (P-type) (TC 3.A.3) family. Type V subfamily.</text>
</comment>
<keyword evidence="9" id="KW-0067">ATP-binding</keyword>
<evidence type="ECO:0000256" key="6">
    <source>
        <dbReference type="ARBA" id="ARBA00022723"/>
    </source>
</evidence>
<dbReference type="STRING" id="45882.A0A0V1CLM9"/>
<dbReference type="OrthoDB" id="48943at2759"/>
<dbReference type="EMBL" id="JYDI01000170">
    <property type="protein sequence ID" value="KRY49635.1"/>
    <property type="molecule type" value="Genomic_DNA"/>
</dbReference>
<evidence type="ECO:0000256" key="3">
    <source>
        <dbReference type="ARBA" id="ARBA00022448"/>
    </source>
</evidence>
<dbReference type="CDD" id="cd07543">
    <property type="entry name" value="P-type_ATPase_cation"/>
    <property type="match status" value="1"/>
</dbReference>
<evidence type="ECO:0000256" key="2">
    <source>
        <dbReference type="ARBA" id="ARBA00006000"/>
    </source>
</evidence>
<feature type="transmembrane region" description="Helical" evidence="15">
    <location>
        <begin position="1137"/>
        <end position="1156"/>
    </location>
</feature>
<dbReference type="PROSITE" id="PS00154">
    <property type="entry name" value="ATPASE_E1_E2"/>
    <property type="match status" value="1"/>
</dbReference>
<dbReference type="SUPFAM" id="SSF81653">
    <property type="entry name" value="Calcium ATPase, transduction domain A"/>
    <property type="match status" value="1"/>
</dbReference>
<dbReference type="OMA" id="QKTKYVW"/>
<dbReference type="InterPro" id="IPR036412">
    <property type="entry name" value="HAD-like_sf"/>
</dbReference>
<evidence type="ECO:0000256" key="5">
    <source>
        <dbReference type="ARBA" id="ARBA00022692"/>
    </source>
</evidence>
<keyword evidence="12 15" id="KW-1133">Transmembrane helix</keyword>
<dbReference type="FunFam" id="2.70.150.10:FF:000015">
    <property type="entry name" value="Cation-transporting ATPase"/>
    <property type="match status" value="1"/>
</dbReference>
<comment type="caution">
    <text evidence="18">The sequence shown here is derived from an EMBL/GenBank/DDBJ whole genome shotgun (WGS) entry which is preliminary data.</text>
</comment>
<evidence type="ECO:0000256" key="4">
    <source>
        <dbReference type="ARBA" id="ARBA00022553"/>
    </source>
</evidence>
<evidence type="ECO:0000256" key="9">
    <source>
        <dbReference type="ARBA" id="ARBA00022840"/>
    </source>
</evidence>
<dbReference type="Pfam" id="PF00122">
    <property type="entry name" value="E1-E2_ATPase"/>
    <property type="match status" value="1"/>
</dbReference>
<dbReference type="Gene3D" id="3.40.1110.10">
    <property type="entry name" value="Calcium-transporting ATPase, cytoplasmic domain N"/>
    <property type="match status" value="1"/>
</dbReference>
<dbReference type="InterPro" id="IPR047820">
    <property type="entry name" value="P5A-type_ATPase"/>
</dbReference>
<dbReference type="GO" id="GO:0016887">
    <property type="term" value="F:ATP hydrolysis activity"/>
    <property type="evidence" value="ECO:0007669"/>
    <property type="project" value="InterPro"/>
</dbReference>
<sequence length="1263" mass="140934">MKLMLDRSFAFSMHYTALKILKTFSNLTISLQTGNDNAMMIATDELVDHVRLYNPKPLLLHGYIAPFILAYGTSFFLWSVIYGFFEYFELFCIVFSVIGFLQIIVVLLCFWSISARCLLTCSETKDPFSAQLIKVQPTPNNGCAELIPLHHHVDPNNAFYVWFEFQKSKYVYDALEKRRFEPVKFPENMPFQFYKEWKGYVTEGELKLVASHLGTNTMEMVISTFAELFQERATAPFFVFQVFCVCLWCLEEFWYYALFTLFMLVMFEITVVKQQLNSMQEIRSMGNKPYLIYAYRNTKWAKISTEELVSGDLVSIGRSSNENAVPCDILLLRGSCIVDESLLTGESVPQMKESIEDCDLDHVLDINADGRLHVLFGGTHVVQHAGPTKTSSGLKAPNNGCIGYVLRTGFSTSQGKLLRTILFGVKRLTANNRETLFFILFLLVFALNAAIYVWVKGVEDPSRNRYKLFLECILILTSVIPPELPIELSLAVNHSLISLQKLGIFCIEPFRIPLAGKIDVCCFDKTGTLTTDNLIVKGLTGLNGSKALNSIQNAPLESIRVLVSCHSLMQLDAELIGDPLEKACLHAAGWTLTKQDTVIPCKGKEIPVHISHRFHFSSSLQRMSVIASYIPVGSSDAQYFFAVKGSPEILKPMFREPPENYDEIYKQMTLEGARVLALGYRLIGHRSHQEVRSYTRDFVEKELNFAGFVIVSCPLKPDSKEVIREIIDSDHRVTMITGDNPLTACHVAKELEMINDNAVVILEEPTDISGVGGWFWVSLDRSIHIPMIPMQGVQYLALNFTLCMTGSGFAYFYNVNKAFLSELLPYVAVFARMAPKQKVSTCSAATVAVVEKVITLLKEKGLVTLMCGDGTNDVGALKHADVGVALLSHPALTGENRDNNSKKSNESSPSTLLVSNAARNSSTAAADGSQQQHTHSRSSSSSSHSHAASRRFLNSKSLVNPTSTMSKVQQALKKYEEEEGPALVRLGDASVAAPFTSKYSSIRSICHIVRQGRCTLVTTLQMFKILALNALLLAYCQSVLNLDGVKFSDRQATVQGLLLAACFFFISRSNPLKTLAKQQPLPNIFNAYTLLSVSAQFIIHFFSLAYLVSLTHQINFKNNVEKANLEQKFQPNLLNSLVYLMSIMFQTCNFAINYRGHPFMESLVENRALLYTLLSAGATVVILTAGLAPDMAEQCELVQLPPELRNAVLVIIAVDVLASYTADKICAFVFGQVKKSTTRQQQNYVYGGEMKIRGKKGNKITEV</sequence>
<feature type="compositionally biased region" description="Low complexity" evidence="14">
    <location>
        <begin position="937"/>
        <end position="946"/>
    </location>
</feature>
<keyword evidence="7" id="KW-0547">Nucleotide-binding</keyword>
<keyword evidence="13 15" id="KW-0472">Membrane</keyword>
<keyword evidence="6" id="KW-0479">Metal-binding</keyword>
<evidence type="ECO:0000256" key="13">
    <source>
        <dbReference type="ARBA" id="ARBA00023136"/>
    </source>
</evidence>
<evidence type="ECO:0000256" key="1">
    <source>
        <dbReference type="ARBA" id="ARBA00004477"/>
    </source>
</evidence>
<dbReference type="Pfam" id="PF23143">
    <property type="entry name" value="2TM_P5A-ATPase"/>
    <property type="match status" value="1"/>
</dbReference>
<dbReference type="SUPFAM" id="SSF81660">
    <property type="entry name" value="Metal cation-transporting ATPase, ATP-binding domain N"/>
    <property type="match status" value="1"/>
</dbReference>
<evidence type="ECO:0000256" key="8">
    <source>
        <dbReference type="ARBA" id="ARBA00022824"/>
    </source>
</evidence>
<keyword evidence="8" id="KW-0256">Endoplasmic reticulum</keyword>
<dbReference type="GO" id="GO:0019829">
    <property type="term" value="F:ATPase-coupled monoatomic cation transmembrane transporter activity"/>
    <property type="evidence" value="ECO:0007669"/>
    <property type="project" value="TreeGrafter"/>
</dbReference>
<evidence type="ECO:0000256" key="11">
    <source>
        <dbReference type="ARBA" id="ARBA00022967"/>
    </source>
</evidence>
<comment type="subcellular location">
    <subcellularLocation>
        <location evidence="1">Endoplasmic reticulum membrane</location>
        <topology evidence="1">Multi-pass membrane protein</topology>
    </subcellularLocation>
</comment>
<dbReference type="GO" id="GO:0005789">
    <property type="term" value="C:endoplasmic reticulum membrane"/>
    <property type="evidence" value="ECO:0007669"/>
    <property type="project" value="UniProtKB-SubCell"/>
</dbReference>
<dbReference type="InterPro" id="IPR006544">
    <property type="entry name" value="P-type_TPase_V"/>
</dbReference>
<evidence type="ECO:0000256" key="12">
    <source>
        <dbReference type="ARBA" id="ARBA00022989"/>
    </source>
</evidence>
<keyword evidence="11" id="KW-1278">Translocase</keyword>
<name>A0A0V1CLM9_TRIBR</name>
<evidence type="ECO:0000313" key="18">
    <source>
        <dbReference type="EMBL" id="KRY49635.1"/>
    </source>
</evidence>
<keyword evidence="10" id="KW-0460">Magnesium</keyword>
<dbReference type="InterPro" id="IPR059000">
    <property type="entry name" value="ATPase_P-type_domA"/>
</dbReference>
<evidence type="ECO:0000256" key="15">
    <source>
        <dbReference type="SAM" id="Phobius"/>
    </source>
</evidence>
<dbReference type="AlphaFoldDB" id="A0A0V1CLM9"/>
<feature type="domain" description="P5A-ATPase transmembrane helical hairpin" evidence="17">
    <location>
        <begin position="56"/>
        <end position="124"/>
    </location>
</feature>
<evidence type="ECO:0000256" key="7">
    <source>
        <dbReference type="ARBA" id="ARBA00022741"/>
    </source>
</evidence>
<dbReference type="SUPFAM" id="SSF81665">
    <property type="entry name" value="Calcium ATPase, transmembrane domain M"/>
    <property type="match status" value="1"/>
</dbReference>
<evidence type="ECO:0000256" key="10">
    <source>
        <dbReference type="ARBA" id="ARBA00022842"/>
    </source>
</evidence>
<organism evidence="18 19">
    <name type="scientific">Trichinella britovi</name>
    <name type="common">Parasitic roundworm</name>
    <dbReference type="NCBI Taxonomy" id="45882"/>
    <lineage>
        <taxon>Eukaryota</taxon>
        <taxon>Metazoa</taxon>
        <taxon>Ecdysozoa</taxon>
        <taxon>Nematoda</taxon>
        <taxon>Enoplea</taxon>
        <taxon>Dorylaimia</taxon>
        <taxon>Trichinellida</taxon>
        <taxon>Trichinellidae</taxon>
        <taxon>Trichinella</taxon>
    </lineage>
</organism>
<feature type="transmembrane region" description="Helical" evidence="15">
    <location>
        <begin position="1088"/>
        <end position="1108"/>
    </location>
</feature>
<dbReference type="InterPro" id="IPR001757">
    <property type="entry name" value="P_typ_ATPase"/>
</dbReference>
<dbReference type="InterPro" id="IPR057255">
    <property type="entry name" value="2TM_P5A-ATPase"/>
</dbReference>
<evidence type="ECO:0000313" key="19">
    <source>
        <dbReference type="Proteomes" id="UP000054653"/>
    </source>
</evidence>
<feature type="transmembrane region" description="Helical" evidence="15">
    <location>
        <begin position="253"/>
        <end position="272"/>
    </location>
</feature>
<keyword evidence="19" id="KW-1185">Reference proteome</keyword>
<dbReference type="Gene3D" id="2.70.150.10">
    <property type="entry name" value="Calcium-transporting ATPase, cytoplasmic transduction domain A"/>
    <property type="match status" value="1"/>
</dbReference>
<dbReference type="InterPro" id="IPR023298">
    <property type="entry name" value="ATPase_P-typ_TM_dom_sf"/>
</dbReference>
<dbReference type="PRINTS" id="PR00119">
    <property type="entry name" value="CATATPASE"/>
</dbReference>
<gene>
    <name evidence="18" type="primary">ATP13A1</name>
    <name evidence="18" type="ORF">T03_11951</name>
</gene>
<evidence type="ECO:0000259" key="17">
    <source>
        <dbReference type="Pfam" id="PF23143"/>
    </source>
</evidence>
<dbReference type="InterPro" id="IPR023214">
    <property type="entry name" value="HAD_sf"/>
</dbReference>
<dbReference type="GO" id="GO:0046872">
    <property type="term" value="F:metal ion binding"/>
    <property type="evidence" value="ECO:0007669"/>
    <property type="project" value="UniProtKB-KW"/>
</dbReference>
<dbReference type="InterPro" id="IPR044492">
    <property type="entry name" value="P_typ_ATPase_HD_dom"/>
</dbReference>
<dbReference type="Proteomes" id="UP000054653">
    <property type="component" value="Unassembled WGS sequence"/>
</dbReference>
<proteinExistence type="inferred from homology"/>
<evidence type="ECO:0000259" key="16">
    <source>
        <dbReference type="Pfam" id="PF00122"/>
    </source>
</evidence>
<feature type="transmembrane region" description="Helical" evidence="15">
    <location>
        <begin position="63"/>
        <end position="85"/>
    </location>
</feature>
<feature type="domain" description="P-type ATPase A" evidence="16">
    <location>
        <begin position="295"/>
        <end position="416"/>
    </location>
</feature>
<dbReference type="SFLD" id="SFLDF00027">
    <property type="entry name" value="p-type_atpase"/>
    <property type="match status" value="1"/>
</dbReference>
<dbReference type="SFLD" id="SFLDG00002">
    <property type="entry name" value="C1.7:_P-type_atpase_like"/>
    <property type="match status" value="1"/>
</dbReference>
<feature type="region of interest" description="Disordered" evidence="14">
    <location>
        <begin position="891"/>
        <end position="947"/>
    </location>
</feature>
<dbReference type="GO" id="GO:0006874">
    <property type="term" value="P:intracellular calcium ion homeostasis"/>
    <property type="evidence" value="ECO:0007669"/>
    <property type="project" value="TreeGrafter"/>
</dbReference>
<dbReference type="InterPro" id="IPR023299">
    <property type="entry name" value="ATPase_P-typ_cyto_dom_N"/>
</dbReference>
<feature type="compositionally biased region" description="Basic and acidic residues" evidence="14">
    <location>
        <begin position="895"/>
        <end position="905"/>
    </location>
</feature>
<dbReference type="GO" id="GO:0015662">
    <property type="term" value="F:P-type ion transporter activity"/>
    <property type="evidence" value="ECO:0007669"/>
    <property type="project" value="TreeGrafter"/>
</dbReference>
<dbReference type="GO" id="GO:0005524">
    <property type="term" value="F:ATP binding"/>
    <property type="evidence" value="ECO:0007669"/>
    <property type="project" value="UniProtKB-KW"/>
</dbReference>
<dbReference type="Gene3D" id="3.40.50.1000">
    <property type="entry name" value="HAD superfamily/HAD-like"/>
    <property type="match status" value="1"/>
</dbReference>
<feature type="transmembrane region" description="Helical" evidence="15">
    <location>
        <begin position="90"/>
        <end position="113"/>
    </location>
</feature>
<dbReference type="NCBIfam" id="TIGR01657">
    <property type="entry name" value="P-ATPase-V"/>
    <property type="match status" value="1"/>
</dbReference>
<feature type="transmembrane region" description="Helical" evidence="15">
    <location>
        <begin position="1168"/>
        <end position="1188"/>
    </location>
</feature>
<keyword evidence="5 15" id="KW-0812">Transmembrane</keyword>
<keyword evidence="4" id="KW-0597">Phosphoprotein</keyword>
<dbReference type="SUPFAM" id="SSF56784">
    <property type="entry name" value="HAD-like"/>
    <property type="match status" value="1"/>
</dbReference>
<dbReference type="InterPro" id="IPR018303">
    <property type="entry name" value="ATPase_P-typ_P_site"/>
</dbReference>